<feature type="compositionally biased region" description="Basic and acidic residues" evidence="1">
    <location>
        <begin position="52"/>
        <end position="72"/>
    </location>
</feature>
<accession>A0A699HN37</accession>
<proteinExistence type="predicted"/>
<sequence length="326" mass="37098">MLKVLDLKKAKINQAKEIADLKKKVKKLERKKKSRNSGLKRLWKVGSTTRVESSEDKESLGDQGDASKKGRMIDNIDQNKEITLVDETQERMNEEKMFRVNDLDGDKVIMDDTTGEEVKHSTKVAKKEVSTADPVTTADELTLAQTLIEIKAAKPKARGVMVQEPSEFRTTSSSQPSLLQDKDKGKGIMVEPEKPLKKKDQIEFDEKVTRKPEAQMNAEMEDFEEVQKSFNNTMSWINSFVPMEKDRAEGNEHVEGEVDNDQREAEMKMYIKIIHDDEIAIDAIPLATKPLIIVDWKIIKEGKISSYHLIRADGSSKRYSSTIQML</sequence>
<dbReference type="EMBL" id="BKCJ010180831">
    <property type="protein sequence ID" value="GEY46508.1"/>
    <property type="molecule type" value="Genomic_DNA"/>
</dbReference>
<reference evidence="2" key="1">
    <citation type="journal article" date="2019" name="Sci. Rep.">
        <title>Draft genome of Tanacetum cinerariifolium, the natural source of mosquito coil.</title>
        <authorList>
            <person name="Yamashiro T."/>
            <person name="Shiraishi A."/>
            <person name="Satake H."/>
            <person name="Nakayama K."/>
        </authorList>
    </citation>
    <scope>NUCLEOTIDE SEQUENCE</scope>
</reference>
<feature type="region of interest" description="Disordered" evidence="1">
    <location>
        <begin position="27"/>
        <end position="72"/>
    </location>
</feature>
<comment type="caution">
    <text evidence="2">The sequence shown here is derived from an EMBL/GenBank/DDBJ whole genome shotgun (WGS) entry which is preliminary data.</text>
</comment>
<evidence type="ECO:0000256" key="1">
    <source>
        <dbReference type="SAM" id="MobiDB-lite"/>
    </source>
</evidence>
<gene>
    <name evidence="2" type="ORF">Tci_418482</name>
</gene>
<dbReference type="AlphaFoldDB" id="A0A699HN37"/>
<evidence type="ECO:0000313" key="2">
    <source>
        <dbReference type="EMBL" id="GEY46508.1"/>
    </source>
</evidence>
<organism evidence="2">
    <name type="scientific">Tanacetum cinerariifolium</name>
    <name type="common">Dalmatian daisy</name>
    <name type="synonym">Chrysanthemum cinerariifolium</name>
    <dbReference type="NCBI Taxonomy" id="118510"/>
    <lineage>
        <taxon>Eukaryota</taxon>
        <taxon>Viridiplantae</taxon>
        <taxon>Streptophyta</taxon>
        <taxon>Embryophyta</taxon>
        <taxon>Tracheophyta</taxon>
        <taxon>Spermatophyta</taxon>
        <taxon>Magnoliopsida</taxon>
        <taxon>eudicotyledons</taxon>
        <taxon>Gunneridae</taxon>
        <taxon>Pentapetalae</taxon>
        <taxon>asterids</taxon>
        <taxon>campanulids</taxon>
        <taxon>Asterales</taxon>
        <taxon>Asteraceae</taxon>
        <taxon>Asteroideae</taxon>
        <taxon>Anthemideae</taxon>
        <taxon>Anthemidinae</taxon>
        <taxon>Tanacetum</taxon>
    </lineage>
</organism>
<name>A0A699HN37_TANCI</name>
<protein>
    <submittedName>
        <fullName evidence="2">Uncharacterized protein</fullName>
    </submittedName>
</protein>